<reference evidence="8 9" key="1">
    <citation type="submission" date="2020-08" db="EMBL/GenBank/DDBJ databases">
        <title>Edaphobacter telluris sp. nov. and Acidobacterium dinghuensis sp. nov., two acidobacteria isolated from forest soil.</title>
        <authorList>
            <person name="Fu J."/>
            <person name="Qiu L."/>
        </authorList>
    </citation>
    <scope>NUCLEOTIDE SEQUENCE [LARGE SCALE GENOMIC DNA]</scope>
    <source>
        <strain evidence="8">4Y35</strain>
    </source>
</reference>
<dbReference type="Gene3D" id="2.60.40.1180">
    <property type="entry name" value="Golgi alpha-mannosidase II"/>
    <property type="match status" value="2"/>
</dbReference>
<organism evidence="8 9">
    <name type="scientific">Alloacidobacterium dinghuense</name>
    <dbReference type="NCBI Taxonomy" id="2763107"/>
    <lineage>
        <taxon>Bacteria</taxon>
        <taxon>Pseudomonadati</taxon>
        <taxon>Acidobacteriota</taxon>
        <taxon>Terriglobia</taxon>
        <taxon>Terriglobales</taxon>
        <taxon>Acidobacteriaceae</taxon>
        <taxon>Alloacidobacterium</taxon>
    </lineage>
</organism>
<dbReference type="EMBL" id="CP060394">
    <property type="protein sequence ID" value="QNI32212.1"/>
    <property type="molecule type" value="Genomic_DNA"/>
</dbReference>
<keyword evidence="2 8" id="KW-0378">Hydrolase</keyword>
<dbReference type="Pfam" id="PF17137">
    <property type="entry name" value="DUF5110"/>
    <property type="match status" value="1"/>
</dbReference>
<dbReference type="Gene3D" id="3.20.20.80">
    <property type="entry name" value="Glycosidases"/>
    <property type="match status" value="1"/>
</dbReference>
<dbReference type="InterPro" id="IPR017853">
    <property type="entry name" value="GH"/>
</dbReference>
<dbReference type="Gene3D" id="2.60.40.1760">
    <property type="entry name" value="glycosyl hydrolase (family 31)"/>
    <property type="match status" value="1"/>
</dbReference>
<comment type="similarity">
    <text evidence="1 2">Belongs to the glycosyl hydrolase 31 family.</text>
</comment>
<dbReference type="Pfam" id="PF01055">
    <property type="entry name" value="Glyco_hydro_31_2nd"/>
    <property type="match status" value="1"/>
</dbReference>
<evidence type="ECO:0000259" key="4">
    <source>
        <dbReference type="Pfam" id="PF01055"/>
    </source>
</evidence>
<dbReference type="GO" id="GO:0005975">
    <property type="term" value="P:carbohydrate metabolic process"/>
    <property type="evidence" value="ECO:0007669"/>
    <property type="project" value="InterPro"/>
</dbReference>
<dbReference type="SUPFAM" id="SSF51011">
    <property type="entry name" value="Glycosyl hydrolase domain"/>
    <property type="match status" value="1"/>
</dbReference>
<dbReference type="GO" id="GO:0004553">
    <property type="term" value="F:hydrolase activity, hydrolyzing O-glycosyl compounds"/>
    <property type="evidence" value="ECO:0007669"/>
    <property type="project" value="InterPro"/>
</dbReference>
<feature type="domain" description="Glycosyl hydrolase family 31 C-terminal" evidence="7">
    <location>
        <begin position="669"/>
        <end position="756"/>
    </location>
</feature>
<sequence>MAAWAKCTPSLPRYENKTFPAKPFYTHLRRALHSLPGSSVQKLIKKFSLTAIVSAAILISFAYANAQAGEQRLVMERGDSTIVFEPYAPNVIRVTLSLLKDPALAAPGYGFVASPSATGWNHAQGGIDDVYRSSRLVVTLKGHRTGGTPPPQSVMDPGKYFSGSTPGADITFTTPEGKTLAELNGWSMSAPNHKDGNSQVLYDRRTTDPNFYQVGADFASPDDEHYYGLGQNQEGYLDHRGHVVHCWHDYNAPGGQSVCVPFMVTNYGYGIVWDNPSKTTIAPHFNERTSWTSEAGARVSFFLIAGKTTDEIYAGYRLLTGATPLLPKADYGYIQCKQRYRSQDEVMAVAKGYRERHLPADVIVVDWLYYSKMGQMDFVPNLWPDPKAMNGELHKMGFQTMISVWPRFEQGSRYYDFILKKGWFEHLADGTPTNGLPFDKAGSDIDTTNPDAAHWYWNMIKENIISKGFDSIWADETEPDLPPNGSYLQIGPGTQYFNVYPLFHTAAIYDGFRRDTPHRGLVLSRDAYLGAQRNGAIFWSSDITATWDAFRRQVPTGLDFTASGLTYWSNDTGGWQPLPAVHHPEHPPLIDPSDVHDNVGGYDDYVELYTRWFEYATFLPIMRTHGSRRYNEVWSYGKQAEPILEKYLKLRYELLPYIYSLGYQTYQTGAPFMRALFMDFPNDANVIDIRDEYMLGPAFLVAPMTEQGATSRSIYLPAGADWYNYWTNERIKGGQTITVNAPIDTIPLFVRAGSIIPTGSYIENTSQPQQIAKVHVYPGADADFALFQDDGNTYAYEKGDAKITHLHWNDSSHQLTHEGAQAWSGSDATVIDVIGR</sequence>
<keyword evidence="3" id="KW-1133">Transmembrane helix</keyword>
<dbReference type="GO" id="GO:0030246">
    <property type="term" value="F:carbohydrate binding"/>
    <property type="evidence" value="ECO:0007669"/>
    <property type="project" value="InterPro"/>
</dbReference>
<accession>A0A7G8BI42</accession>
<keyword evidence="2" id="KW-0326">Glycosidase</keyword>
<keyword evidence="3" id="KW-0812">Transmembrane</keyword>
<evidence type="ECO:0000256" key="3">
    <source>
        <dbReference type="SAM" id="Phobius"/>
    </source>
</evidence>
<name>A0A7G8BI42_9BACT</name>
<evidence type="ECO:0000259" key="6">
    <source>
        <dbReference type="Pfam" id="PF17137"/>
    </source>
</evidence>
<proteinExistence type="inferred from homology"/>
<dbReference type="AlphaFoldDB" id="A0A7G8BI42"/>
<dbReference type="SUPFAM" id="SSF51445">
    <property type="entry name" value="(Trans)glycosidases"/>
    <property type="match status" value="1"/>
</dbReference>
<dbReference type="SUPFAM" id="SSF74650">
    <property type="entry name" value="Galactose mutarotase-like"/>
    <property type="match status" value="1"/>
</dbReference>
<feature type="transmembrane region" description="Helical" evidence="3">
    <location>
        <begin position="47"/>
        <end position="66"/>
    </location>
</feature>
<dbReference type="InterPro" id="IPR000322">
    <property type="entry name" value="Glyco_hydro_31_TIM"/>
</dbReference>
<dbReference type="CDD" id="cd06591">
    <property type="entry name" value="GH31_xylosidase_XylS"/>
    <property type="match status" value="1"/>
</dbReference>
<gene>
    <name evidence="8" type="ORF">H7849_25030</name>
</gene>
<evidence type="ECO:0000313" key="9">
    <source>
        <dbReference type="Proteomes" id="UP000515312"/>
    </source>
</evidence>
<dbReference type="CDD" id="cd14752">
    <property type="entry name" value="GH31_N"/>
    <property type="match status" value="1"/>
</dbReference>
<dbReference type="KEGG" id="adin:H7849_25030"/>
<dbReference type="InterPro" id="IPR033403">
    <property type="entry name" value="DUF5110"/>
</dbReference>
<dbReference type="PANTHER" id="PTHR43863:SF2">
    <property type="entry name" value="MALTASE-GLUCOAMYLASE"/>
    <property type="match status" value="1"/>
</dbReference>
<dbReference type="InterPro" id="IPR025887">
    <property type="entry name" value="Glyco_hydro_31_N_dom"/>
</dbReference>
<protein>
    <submittedName>
        <fullName evidence="8">Glycoside hydrolase family 31 protein</fullName>
    </submittedName>
</protein>
<keyword evidence="3" id="KW-0472">Membrane</keyword>
<evidence type="ECO:0000313" key="8">
    <source>
        <dbReference type="EMBL" id="QNI32212.1"/>
    </source>
</evidence>
<dbReference type="Proteomes" id="UP000515312">
    <property type="component" value="Chromosome"/>
</dbReference>
<dbReference type="InterPro" id="IPR048395">
    <property type="entry name" value="Glyco_hydro_31_C"/>
</dbReference>
<dbReference type="Pfam" id="PF13802">
    <property type="entry name" value="Gal_mutarotas_2"/>
    <property type="match status" value="1"/>
</dbReference>
<feature type="domain" description="Glycoside hydrolase family 31 TIM barrel" evidence="4">
    <location>
        <begin position="323"/>
        <end position="661"/>
    </location>
</feature>
<dbReference type="InterPro" id="IPR013780">
    <property type="entry name" value="Glyco_hydro_b"/>
</dbReference>
<feature type="domain" description="DUF5110" evidence="6">
    <location>
        <begin position="774"/>
        <end position="816"/>
    </location>
</feature>
<dbReference type="InterPro" id="IPR051816">
    <property type="entry name" value="Glycosyl_Hydrolase_31"/>
</dbReference>
<evidence type="ECO:0000256" key="1">
    <source>
        <dbReference type="ARBA" id="ARBA00007806"/>
    </source>
</evidence>
<dbReference type="Pfam" id="PF21365">
    <property type="entry name" value="Glyco_hydro_31_3rd"/>
    <property type="match status" value="1"/>
</dbReference>
<dbReference type="InterPro" id="IPR011013">
    <property type="entry name" value="Gal_mutarotase_sf_dom"/>
</dbReference>
<keyword evidence="9" id="KW-1185">Reference proteome</keyword>
<evidence type="ECO:0000259" key="7">
    <source>
        <dbReference type="Pfam" id="PF21365"/>
    </source>
</evidence>
<feature type="domain" description="Glycoside hydrolase family 31 N-terminal" evidence="5">
    <location>
        <begin position="170"/>
        <end position="281"/>
    </location>
</feature>
<dbReference type="PANTHER" id="PTHR43863">
    <property type="entry name" value="HYDROLASE, PUTATIVE (AFU_ORTHOLOGUE AFUA_1G03140)-RELATED"/>
    <property type="match status" value="1"/>
</dbReference>
<evidence type="ECO:0000259" key="5">
    <source>
        <dbReference type="Pfam" id="PF13802"/>
    </source>
</evidence>
<evidence type="ECO:0000256" key="2">
    <source>
        <dbReference type="RuleBase" id="RU361185"/>
    </source>
</evidence>